<dbReference type="AlphaFoldDB" id="A0A8H6N423"/>
<proteinExistence type="predicted"/>
<keyword evidence="2" id="KW-1185">Reference proteome</keyword>
<evidence type="ECO:0000313" key="2">
    <source>
        <dbReference type="Proteomes" id="UP000652219"/>
    </source>
</evidence>
<reference evidence="1 2" key="1">
    <citation type="journal article" date="2020" name="Phytopathology">
        <title>Genome Sequence Resources of Colletotrichum truncatum, C. plurivorum, C. musicola, and C. sojae: Four Species Pathogenic to Soybean (Glycine max).</title>
        <authorList>
            <person name="Rogerio F."/>
            <person name="Boufleur T.R."/>
            <person name="Ciampi-Guillardi M."/>
            <person name="Sukno S.A."/>
            <person name="Thon M.R."/>
            <person name="Massola Junior N.S."/>
            <person name="Baroncelli R."/>
        </authorList>
    </citation>
    <scope>NUCLEOTIDE SEQUENCE [LARGE SCALE GENOMIC DNA]</scope>
    <source>
        <strain evidence="1 2">LFN0009</strain>
    </source>
</reference>
<evidence type="ECO:0000313" key="1">
    <source>
        <dbReference type="EMBL" id="KAF6818716.1"/>
    </source>
</evidence>
<dbReference type="EMBL" id="WIGN01000013">
    <property type="protein sequence ID" value="KAF6818716.1"/>
    <property type="molecule type" value="Genomic_DNA"/>
</dbReference>
<name>A0A8H6N423_9PEZI</name>
<comment type="caution">
    <text evidence="1">The sequence shown here is derived from an EMBL/GenBank/DDBJ whole genome shotgun (WGS) entry which is preliminary data.</text>
</comment>
<sequence length="190" mass="20681">MRKSSRFQRGFREEEEEGEMPIVLLLWETGCAMLMRLVYTVTADALVEFGSERVKLDVSTSNECGEAGDGSDVVHENPAGVCSKTGVEAKSERGWRLSSWGGTSHGWKSIQHGKEFLSAKASAEGFRGFEVMFDSLLDEMGISSDGLVYVIEKPPESRQAFGRPSSSLQLVPLALALLQADESSAADDIV</sequence>
<gene>
    <name evidence="1" type="ORF">CSOJ01_01669</name>
</gene>
<dbReference type="Proteomes" id="UP000652219">
    <property type="component" value="Unassembled WGS sequence"/>
</dbReference>
<organism evidence="1 2">
    <name type="scientific">Colletotrichum sojae</name>
    <dbReference type="NCBI Taxonomy" id="2175907"/>
    <lineage>
        <taxon>Eukaryota</taxon>
        <taxon>Fungi</taxon>
        <taxon>Dikarya</taxon>
        <taxon>Ascomycota</taxon>
        <taxon>Pezizomycotina</taxon>
        <taxon>Sordariomycetes</taxon>
        <taxon>Hypocreomycetidae</taxon>
        <taxon>Glomerellales</taxon>
        <taxon>Glomerellaceae</taxon>
        <taxon>Colletotrichum</taxon>
        <taxon>Colletotrichum orchidearum species complex</taxon>
    </lineage>
</organism>
<protein>
    <submittedName>
        <fullName evidence="1">Uncharacterized protein</fullName>
    </submittedName>
</protein>
<accession>A0A8H6N423</accession>